<protein>
    <submittedName>
        <fullName evidence="2">Uncharacterized protein</fullName>
    </submittedName>
</protein>
<dbReference type="Proteomes" id="UP000078512">
    <property type="component" value="Unassembled WGS sequence"/>
</dbReference>
<keyword evidence="3" id="KW-1185">Reference proteome</keyword>
<feature type="region of interest" description="Disordered" evidence="1">
    <location>
        <begin position="1"/>
        <end position="30"/>
    </location>
</feature>
<name>A0A197K4L3_9FUNG</name>
<evidence type="ECO:0000256" key="1">
    <source>
        <dbReference type="SAM" id="MobiDB-lite"/>
    </source>
</evidence>
<dbReference type="AlphaFoldDB" id="A0A197K4L3"/>
<dbReference type="EMBL" id="KV442025">
    <property type="protein sequence ID" value="OAQ32420.1"/>
    <property type="molecule type" value="Genomic_DNA"/>
</dbReference>
<reference evidence="2 3" key="1">
    <citation type="submission" date="2016-05" db="EMBL/GenBank/DDBJ databases">
        <title>Genome sequencing reveals origins of a unique bacterial endosymbiosis in the earliest lineages of terrestrial Fungi.</title>
        <authorList>
            <consortium name="DOE Joint Genome Institute"/>
            <person name="Uehling J."/>
            <person name="Gryganskyi A."/>
            <person name="Hameed K."/>
            <person name="Tschaplinski T."/>
            <person name="Misztal P."/>
            <person name="Wu S."/>
            <person name="Desiro A."/>
            <person name="Vande Pol N."/>
            <person name="Du Z.-Y."/>
            <person name="Zienkiewicz A."/>
            <person name="Zienkiewicz K."/>
            <person name="Morin E."/>
            <person name="Tisserant E."/>
            <person name="Splivallo R."/>
            <person name="Hainaut M."/>
            <person name="Henrissat B."/>
            <person name="Ohm R."/>
            <person name="Kuo A."/>
            <person name="Yan J."/>
            <person name="Lipzen A."/>
            <person name="Nolan M."/>
            <person name="Labutti K."/>
            <person name="Barry K."/>
            <person name="Goldstein A."/>
            <person name="Labbe J."/>
            <person name="Schadt C."/>
            <person name="Tuskan G."/>
            <person name="Grigoriev I."/>
            <person name="Martin F."/>
            <person name="Vilgalys R."/>
            <person name="Bonito G."/>
        </authorList>
    </citation>
    <scope>NUCLEOTIDE SEQUENCE [LARGE SCALE GENOMIC DNA]</scope>
    <source>
        <strain evidence="2 3">AG-77</strain>
    </source>
</reference>
<evidence type="ECO:0000313" key="3">
    <source>
        <dbReference type="Proteomes" id="UP000078512"/>
    </source>
</evidence>
<organism evidence="2 3">
    <name type="scientific">Linnemannia elongata AG-77</name>
    <dbReference type="NCBI Taxonomy" id="1314771"/>
    <lineage>
        <taxon>Eukaryota</taxon>
        <taxon>Fungi</taxon>
        <taxon>Fungi incertae sedis</taxon>
        <taxon>Mucoromycota</taxon>
        <taxon>Mortierellomycotina</taxon>
        <taxon>Mortierellomycetes</taxon>
        <taxon>Mortierellales</taxon>
        <taxon>Mortierellaceae</taxon>
        <taxon>Linnemannia</taxon>
    </lineage>
</organism>
<sequence>MFKTKSTPKTDSNPLTTQTQVEDQPPPPYTVSATLVADAANATKTKTKTDNRMSAQATKQWESFAKTPQMSLYDPFLLSMNQPPKTTKHSAPKP</sequence>
<accession>A0A197K4L3</accession>
<proteinExistence type="predicted"/>
<dbReference type="OrthoDB" id="10465068at2759"/>
<feature type="compositionally biased region" description="Polar residues" evidence="1">
    <location>
        <begin position="1"/>
        <end position="22"/>
    </location>
</feature>
<gene>
    <name evidence="2" type="ORF">K457DRAFT_135331</name>
</gene>
<evidence type="ECO:0000313" key="2">
    <source>
        <dbReference type="EMBL" id="OAQ32420.1"/>
    </source>
</evidence>